<protein>
    <recommendedName>
        <fullName evidence="2">IgGFc-binding protein N-terminal domain-containing protein</fullName>
    </recommendedName>
</protein>
<reference evidence="3" key="1">
    <citation type="submission" date="2021-10" db="EMBL/GenBank/DDBJ databases">
        <title>Tropical sea cucumber genome reveals ecological adaptation and Cuvierian tubules defense mechanism.</title>
        <authorList>
            <person name="Chen T."/>
        </authorList>
    </citation>
    <scope>NUCLEOTIDE SEQUENCE</scope>
    <source>
        <strain evidence="3">Nanhai2018</strain>
        <tissue evidence="3">Muscle</tissue>
    </source>
</reference>
<feature type="signal peptide" evidence="1">
    <location>
        <begin position="1"/>
        <end position="16"/>
    </location>
</feature>
<evidence type="ECO:0000313" key="4">
    <source>
        <dbReference type="Proteomes" id="UP001152320"/>
    </source>
</evidence>
<evidence type="ECO:0000313" key="3">
    <source>
        <dbReference type="EMBL" id="KAJ8039773.1"/>
    </source>
</evidence>
<evidence type="ECO:0000259" key="2">
    <source>
        <dbReference type="Pfam" id="PF17517"/>
    </source>
</evidence>
<keyword evidence="4" id="KW-1185">Reference proteome</keyword>
<evidence type="ECO:0000256" key="1">
    <source>
        <dbReference type="SAM" id="SignalP"/>
    </source>
</evidence>
<accession>A0A9Q1C7R7</accession>
<feature type="chain" id="PRO_5040174743" description="IgGFc-binding protein N-terminal domain-containing protein" evidence="1">
    <location>
        <begin position="17"/>
        <end position="546"/>
    </location>
</feature>
<name>A0A9Q1C7R7_HOLLE</name>
<dbReference type="Pfam" id="PF17517">
    <property type="entry name" value="IgGFc_binding"/>
    <property type="match status" value="1"/>
</dbReference>
<dbReference type="InterPro" id="IPR035234">
    <property type="entry name" value="IgGFc-bd_N"/>
</dbReference>
<comment type="caution">
    <text evidence="3">The sequence shown here is derived from an EMBL/GenBank/DDBJ whole genome shotgun (WGS) entry which is preliminary data.</text>
</comment>
<organism evidence="3 4">
    <name type="scientific">Holothuria leucospilota</name>
    <name type="common">Black long sea cucumber</name>
    <name type="synonym">Mertensiothuria leucospilota</name>
    <dbReference type="NCBI Taxonomy" id="206669"/>
    <lineage>
        <taxon>Eukaryota</taxon>
        <taxon>Metazoa</taxon>
        <taxon>Echinodermata</taxon>
        <taxon>Eleutherozoa</taxon>
        <taxon>Echinozoa</taxon>
        <taxon>Holothuroidea</taxon>
        <taxon>Aspidochirotacea</taxon>
        <taxon>Aspidochirotida</taxon>
        <taxon>Holothuriidae</taxon>
        <taxon>Holothuria</taxon>
    </lineage>
</organism>
<sequence length="546" mass="60917">MVLLLFLIGIHNFLETENSPICYGKESLDERTTKLIRTSCEATDGEQPDMIFDPTVEFSLTEQPGFSSESSWYPEEVTQWATSPYFSDSFPDLDASEQPGFSSESSWHPEEVTQWATSPYFSDSFLDRDVSGQDAVQYLYVFTFIDVLCLNTDVRQIAIETTSKTGSSGRIFFPSQNASDMYFVLGPEEGRFFQLPASYQRPHTDDSGLLLNSTVVVTANDSVVVYAYQGCASGIGRQASAFRVLERQRLGTDYWVLIHSRNKNAHLGIVAVEDNTAVVISFNHTNGNVEMREQDIMLDKYVTFYLVLPFDATGTHITSNKKISVIVGVKSIILPPGSSNSEPFCESLEPVSTWGRAFSVAHFLGPEERNDYIVKFMSAVNDNNVNWKQGPYENETTLHQGQSKELVVTANMTDVLEINSSKDIVVAQFATKGKPAFTNPAMTFIPPHKDGIGDEIFFPIFDLSYKGNVSNYLSVWVPLIEQQSHLVSLDGICTDWQILGGHVSGWKIFKTSLKAGFHVLRIKKGFKVRAMVFSAAKLRSFAHPVA</sequence>
<dbReference type="EMBL" id="JAIZAY010000006">
    <property type="protein sequence ID" value="KAJ8039773.1"/>
    <property type="molecule type" value="Genomic_DNA"/>
</dbReference>
<dbReference type="AlphaFoldDB" id="A0A9Q1C7R7"/>
<dbReference type="PANTHER" id="PTHR46534">
    <property type="entry name" value="IGGFC_BINDING DOMAIN-CONTAINING PROTEIN"/>
    <property type="match status" value="1"/>
</dbReference>
<keyword evidence="1" id="KW-0732">Signal</keyword>
<dbReference type="Proteomes" id="UP001152320">
    <property type="component" value="Chromosome 6"/>
</dbReference>
<feature type="domain" description="IgGFc-binding protein N-terminal" evidence="2">
    <location>
        <begin position="241"/>
        <end position="526"/>
    </location>
</feature>
<dbReference type="PANTHER" id="PTHR46534:SF1">
    <property type="entry name" value="IGGFC-BINDING PROTEIN N-TERMINAL DOMAIN-CONTAINING PROTEIN"/>
    <property type="match status" value="1"/>
</dbReference>
<gene>
    <name evidence="3" type="ORF">HOLleu_13879</name>
</gene>
<proteinExistence type="predicted"/>